<evidence type="ECO:0000256" key="1">
    <source>
        <dbReference type="SAM" id="MobiDB-lite"/>
    </source>
</evidence>
<reference evidence="2 3" key="1">
    <citation type="submission" date="2020-03" db="EMBL/GenBank/DDBJ databases">
        <title>WGS of the type strain of Planosporangium spp.</title>
        <authorList>
            <person name="Thawai C."/>
        </authorList>
    </citation>
    <scope>NUCLEOTIDE SEQUENCE [LARGE SCALE GENOMIC DNA]</scope>
    <source>
        <strain evidence="2 3">TBRC 5610</strain>
    </source>
</reference>
<sequence>MQLPDGLPGTEPRAAQRRHLPTNATDCAAVTAMRADTGSAIEAISRITEAIGRTHDIQESISAAIEVQTDATRSIETSAEAAARSSADIARSVESVALAIETTVVHPTPGPWRPGRTGRDGLGTSGIRTGS</sequence>
<evidence type="ECO:0000313" key="3">
    <source>
        <dbReference type="Proteomes" id="UP000722989"/>
    </source>
</evidence>
<dbReference type="EMBL" id="JAATVY010000023">
    <property type="protein sequence ID" value="NJC72888.1"/>
    <property type="molecule type" value="Genomic_DNA"/>
</dbReference>
<organism evidence="2 3">
    <name type="scientific">Planosporangium thailandense</name>
    <dbReference type="NCBI Taxonomy" id="765197"/>
    <lineage>
        <taxon>Bacteria</taxon>
        <taxon>Bacillati</taxon>
        <taxon>Actinomycetota</taxon>
        <taxon>Actinomycetes</taxon>
        <taxon>Micromonosporales</taxon>
        <taxon>Micromonosporaceae</taxon>
        <taxon>Planosporangium</taxon>
    </lineage>
</organism>
<comment type="caution">
    <text evidence="2">The sequence shown here is derived from an EMBL/GenBank/DDBJ whole genome shotgun (WGS) entry which is preliminary data.</text>
</comment>
<protein>
    <recommendedName>
        <fullName evidence="4">Methyl-accepting transducer domain-containing protein</fullName>
    </recommendedName>
</protein>
<dbReference type="RefSeq" id="WP_167927801.1">
    <property type="nucleotide sequence ID" value="NZ_JAATVY010000023.1"/>
</dbReference>
<feature type="region of interest" description="Disordered" evidence="1">
    <location>
        <begin position="105"/>
        <end position="131"/>
    </location>
</feature>
<proteinExistence type="predicted"/>
<keyword evidence="3" id="KW-1185">Reference proteome</keyword>
<dbReference type="SUPFAM" id="SSF58104">
    <property type="entry name" value="Methyl-accepting chemotaxis protein (MCP) signaling domain"/>
    <property type="match status" value="1"/>
</dbReference>
<evidence type="ECO:0008006" key="4">
    <source>
        <dbReference type="Google" id="ProtNLM"/>
    </source>
</evidence>
<feature type="region of interest" description="Disordered" evidence="1">
    <location>
        <begin position="1"/>
        <end position="23"/>
    </location>
</feature>
<gene>
    <name evidence="2" type="ORF">HC031_24665</name>
</gene>
<name>A0ABX0Y4E0_9ACTN</name>
<dbReference type="Proteomes" id="UP000722989">
    <property type="component" value="Unassembled WGS sequence"/>
</dbReference>
<accession>A0ABX0Y4E0</accession>
<evidence type="ECO:0000313" key="2">
    <source>
        <dbReference type="EMBL" id="NJC72888.1"/>
    </source>
</evidence>